<accession>A0A6G1EK78</accession>
<gene>
    <name evidence="1" type="ORF">E2562_014920</name>
</gene>
<keyword evidence="2" id="KW-1185">Reference proteome</keyword>
<evidence type="ECO:0000313" key="1">
    <source>
        <dbReference type="EMBL" id="KAF0924814.1"/>
    </source>
</evidence>
<organism evidence="1 2">
    <name type="scientific">Oryza meyeriana var. granulata</name>
    <dbReference type="NCBI Taxonomy" id="110450"/>
    <lineage>
        <taxon>Eukaryota</taxon>
        <taxon>Viridiplantae</taxon>
        <taxon>Streptophyta</taxon>
        <taxon>Embryophyta</taxon>
        <taxon>Tracheophyta</taxon>
        <taxon>Spermatophyta</taxon>
        <taxon>Magnoliopsida</taxon>
        <taxon>Liliopsida</taxon>
        <taxon>Poales</taxon>
        <taxon>Poaceae</taxon>
        <taxon>BOP clade</taxon>
        <taxon>Oryzoideae</taxon>
        <taxon>Oryzeae</taxon>
        <taxon>Oryzinae</taxon>
        <taxon>Oryza</taxon>
        <taxon>Oryza meyeriana</taxon>
    </lineage>
</organism>
<protein>
    <submittedName>
        <fullName evidence="1">Uncharacterized protein</fullName>
    </submittedName>
</protein>
<dbReference type="Proteomes" id="UP000479710">
    <property type="component" value="Unassembled WGS sequence"/>
</dbReference>
<sequence length="61" mass="6784">MAAIIYINKGAALTRVQRFLVSVVSQDEMVGTSSAQPEQLSAWASGQEMDLERKKQLVVFR</sequence>
<dbReference type="EMBL" id="SPHZ02000003">
    <property type="protein sequence ID" value="KAF0924814.1"/>
    <property type="molecule type" value="Genomic_DNA"/>
</dbReference>
<dbReference type="AlphaFoldDB" id="A0A6G1EK78"/>
<proteinExistence type="predicted"/>
<reference evidence="1 2" key="1">
    <citation type="submission" date="2019-11" db="EMBL/GenBank/DDBJ databases">
        <title>Whole genome sequence of Oryza granulata.</title>
        <authorList>
            <person name="Li W."/>
        </authorList>
    </citation>
    <scope>NUCLEOTIDE SEQUENCE [LARGE SCALE GENOMIC DNA]</scope>
    <source>
        <strain evidence="2">cv. Menghai</strain>
        <tissue evidence="1">Leaf</tissue>
    </source>
</reference>
<name>A0A6G1EK78_9ORYZ</name>
<evidence type="ECO:0000313" key="2">
    <source>
        <dbReference type="Proteomes" id="UP000479710"/>
    </source>
</evidence>
<comment type="caution">
    <text evidence="1">The sequence shown here is derived from an EMBL/GenBank/DDBJ whole genome shotgun (WGS) entry which is preliminary data.</text>
</comment>